<dbReference type="Gene3D" id="3.40.50.300">
    <property type="entry name" value="P-loop containing nucleotide triphosphate hydrolases"/>
    <property type="match status" value="1"/>
</dbReference>
<reference evidence="4 5" key="1">
    <citation type="journal article" date="2016" name="Arch. Microbiol.">
        <title>Streptomyces zhihengii sp. nov., isolated from rhizospheric soil of Psammosilene tunicoides.</title>
        <authorList>
            <person name="Huang M.J."/>
            <person name="Fei J.J."/>
            <person name="Salam N."/>
            <person name="Kim C.J."/>
            <person name="Hozzein W.N."/>
            <person name="Xiao M."/>
            <person name="Huang H.Q."/>
            <person name="Li W.J."/>
        </authorList>
    </citation>
    <scope>NUCLEOTIDE SEQUENCE [LARGE SCALE GENOMIC DNA]</scope>
    <source>
        <strain evidence="4 5">YIM T102</strain>
    </source>
</reference>
<dbReference type="InterPro" id="IPR027417">
    <property type="entry name" value="P-loop_NTPase"/>
</dbReference>
<keyword evidence="5" id="KW-1185">Reference proteome</keyword>
<dbReference type="RefSeq" id="WP_205377650.1">
    <property type="nucleotide sequence ID" value="NZ_JAFEJA010000002.1"/>
</dbReference>
<feature type="transmembrane region" description="Helical" evidence="1">
    <location>
        <begin position="506"/>
        <end position="533"/>
    </location>
</feature>
<keyword evidence="1" id="KW-1133">Transmembrane helix</keyword>
<gene>
    <name evidence="4" type="ORF">JE024_33595</name>
</gene>
<feature type="transmembrane region" description="Helical" evidence="1">
    <location>
        <begin position="47"/>
        <end position="65"/>
    </location>
</feature>
<keyword evidence="2" id="KW-0732">Signal</keyword>
<sequence length="697" mass="72935">MAGFGGRRERDRRRVAAVCVAALLLSCAAYAVTQLARGGIDPADTAAVLGLPLAAAGLVAAVAALRRPWQGTDADLVRQWAATLAAQVGENESKLRHQLLGGDVRRIDLRYALREVPGRPALAPPSGRTFRDADSPGPDHDIAEYFRAVRPRRLVIAGAPGSGKTVLALELVLALASGRSEGDPVPVRIPMAQWDTSHNLSGLLVDHLVQALDWPRQMAERLVAHGMVLPVLDGLDEMDPPRADGSPDPRAPRARAALRHLNAHQSGLDAGPLVLTSRIAHYESLLAHEPLIDSALAVVAPVESAAALTYLRDRCHDRDRWQPLLDHLSADPDGVHARALSTPWRLGLTATVYRYHGDPGDLLALHDPGALDRHLLARYIPAATGPADGDASPPRYRPQQVHRWLHHLTGHLTGTGAAAYPTTDITVHGLWPLAGRRTVRAADALLTFCLTAAVLPAAWLTPRPGEAAAAVLALAGASGLAAALALSPSRVDWQKRRIPGLRKPFVAGLAVNPVLATVVGVAAGTGTGTALAAAGRPSAALAAGTVVSWAAGLGAGFRFSLAAGLRGAPPTAVSPPVALRDDTVYGLLYAVSTGLFGGLGVGAATALLLEPVTGLVVGTATAVAAGQASGCSAARRYLVFLLCSLGRLPFRLGRFLDWACSTGLMRYSGPAYQFRHAELQHWLAAHPDPVVTPPAGP</sequence>
<accession>A0ABS2V2Y6</accession>
<feature type="signal peptide" evidence="2">
    <location>
        <begin position="1"/>
        <end position="31"/>
    </location>
</feature>
<feature type="domain" description="NACHT" evidence="3">
    <location>
        <begin position="152"/>
        <end position="238"/>
    </location>
</feature>
<comment type="caution">
    <text evidence="4">The sequence shown here is derived from an EMBL/GenBank/DDBJ whole genome shotgun (WGS) entry which is preliminary data.</text>
</comment>
<keyword evidence="1" id="KW-0812">Transmembrane</keyword>
<evidence type="ECO:0000256" key="1">
    <source>
        <dbReference type="SAM" id="Phobius"/>
    </source>
</evidence>
<proteinExistence type="predicted"/>
<dbReference type="SUPFAM" id="SSF52540">
    <property type="entry name" value="P-loop containing nucleoside triphosphate hydrolases"/>
    <property type="match status" value="1"/>
</dbReference>
<organism evidence="4 5">
    <name type="scientific">Streptomyces zhihengii</name>
    <dbReference type="NCBI Taxonomy" id="1818004"/>
    <lineage>
        <taxon>Bacteria</taxon>
        <taxon>Bacillati</taxon>
        <taxon>Actinomycetota</taxon>
        <taxon>Actinomycetes</taxon>
        <taxon>Kitasatosporales</taxon>
        <taxon>Streptomycetaceae</taxon>
        <taxon>Streptomyces</taxon>
    </lineage>
</organism>
<dbReference type="PROSITE" id="PS50837">
    <property type="entry name" value="NACHT"/>
    <property type="match status" value="1"/>
</dbReference>
<dbReference type="Proteomes" id="UP000664109">
    <property type="component" value="Unassembled WGS sequence"/>
</dbReference>
<feature type="chain" id="PRO_5047329594" evidence="2">
    <location>
        <begin position="32"/>
        <end position="697"/>
    </location>
</feature>
<protein>
    <submittedName>
        <fullName evidence="4">NACHT domain-containing protein</fullName>
    </submittedName>
</protein>
<keyword evidence="1" id="KW-0472">Membrane</keyword>
<feature type="transmembrane region" description="Helical" evidence="1">
    <location>
        <begin position="441"/>
        <end position="461"/>
    </location>
</feature>
<dbReference type="InterPro" id="IPR007111">
    <property type="entry name" value="NACHT_NTPase"/>
</dbReference>
<feature type="transmembrane region" description="Helical" evidence="1">
    <location>
        <begin position="586"/>
        <end position="609"/>
    </location>
</feature>
<evidence type="ECO:0000313" key="4">
    <source>
        <dbReference type="EMBL" id="MBM9623532.1"/>
    </source>
</evidence>
<dbReference type="PROSITE" id="PS51257">
    <property type="entry name" value="PROKAR_LIPOPROTEIN"/>
    <property type="match status" value="1"/>
</dbReference>
<feature type="transmembrane region" description="Helical" evidence="1">
    <location>
        <begin position="539"/>
        <end position="565"/>
    </location>
</feature>
<dbReference type="EMBL" id="JAFEJA010000002">
    <property type="protein sequence ID" value="MBM9623532.1"/>
    <property type="molecule type" value="Genomic_DNA"/>
</dbReference>
<evidence type="ECO:0000313" key="5">
    <source>
        <dbReference type="Proteomes" id="UP000664109"/>
    </source>
</evidence>
<dbReference type="Pfam" id="PF05729">
    <property type="entry name" value="NACHT"/>
    <property type="match status" value="1"/>
</dbReference>
<name>A0ABS2V2Y6_9ACTN</name>
<evidence type="ECO:0000259" key="3">
    <source>
        <dbReference type="PROSITE" id="PS50837"/>
    </source>
</evidence>
<evidence type="ECO:0000256" key="2">
    <source>
        <dbReference type="SAM" id="SignalP"/>
    </source>
</evidence>
<feature type="transmembrane region" description="Helical" evidence="1">
    <location>
        <begin position="467"/>
        <end position="486"/>
    </location>
</feature>